<keyword evidence="3" id="KW-0456">Lyase</keyword>
<dbReference type="Proteomes" id="UP000031866">
    <property type="component" value="Chromosome"/>
</dbReference>
<reference evidence="2" key="2">
    <citation type="submission" date="2016-02" db="EMBL/GenBank/DDBJ databases">
        <title>Genome sequence of Clostridium beijerinckii strain 59B.</title>
        <authorList>
            <person name="Little G.T."/>
            <person name="Minton N.P."/>
        </authorList>
    </citation>
    <scope>NUCLEOTIDE SEQUENCE</scope>
    <source>
        <strain evidence="2">NCIMB 14988</strain>
    </source>
</reference>
<dbReference type="AlphaFoldDB" id="A0A0B5QU95"/>
<dbReference type="PANTHER" id="PTHR36113">
    <property type="entry name" value="LYASE, PUTATIVE-RELATED-RELATED"/>
    <property type="match status" value="1"/>
</dbReference>
<dbReference type="OrthoDB" id="9789012at2"/>
<dbReference type="PANTHER" id="PTHR36113:SF1">
    <property type="entry name" value="GLYOXALASE_BLEOMYCIN RESISTANCE PROTEIN_DIOXYGENASE"/>
    <property type="match status" value="1"/>
</dbReference>
<dbReference type="EMBL" id="JABSXK010000001">
    <property type="protein sequence ID" value="NRV10804.1"/>
    <property type="molecule type" value="Genomic_DNA"/>
</dbReference>
<dbReference type="InterPro" id="IPR004360">
    <property type="entry name" value="Glyas_Fos-R_dOase_dom"/>
</dbReference>
<dbReference type="InterPro" id="IPR037523">
    <property type="entry name" value="VOC_core"/>
</dbReference>
<proteinExistence type="predicted"/>
<dbReference type="EC" id="4.4.1.5" evidence="3"/>
<dbReference type="STRING" id="1520.LF65_03921"/>
<dbReference type="GO" id="GO:0004462">
    <property type="term" value="F:lactoylglutathione lyase activity"/>
    <property type="evidence" value="ECO:0007669"/>
    <property type="project" value="UniProtKB-EC"/>
</dbReference>
<organism evidence="2 4">
    <name type="scientific">Clostridium beijerinckii</name>
    <name type="common">Clostridium MP</name>
    <dbReference type="NCBI Taxonomy" id="1520"/>
    <lineage>
        <taxon>Bacteria</taxon>
        <taxon>Bacillati</taxon>
        <taxon>Bacillota</taxon>
        <taxon>Clostridia</taxon>
        <taxon>Eubacteriales</taxon>
        <taxon>Clostridiaceae</taxon>
        <taxon>Clostridium</taxon>
    </lineage>
</organism>
<dbReference type="PROSITE" id="PS51819">
    <property type="entry name" value="VOC"/>
    <property type="match status" value="1"/>
</dbReference>
<dbReference type="InterPro" id="IPR051332">
    <property type="entry name" value="Fosfomycin_Res_Enzymes"/>
</dbReference>
<gene>
    <name evidence="3" type="ORF">DFH45_003767</name>
    <name evidence="2" type="ORF">LF65_03921</name>
</gene>
<evidence type="ECO:0000313" key="2">
    <source>
        <dbReference type="EMBL" id="AJH00469.1"/>
    </source>
</evidence>
<dbReference type="Pfam" id="PF00903">
    <property type="entry name" value="Glyoxalase"/>
    <property type="match status" value="1"/>
</dbReference>
<dbReference type="SUPFAM" id="SSF54593">
    <property type="entry name" value="Glyoxalase/Bleomycin resistance protein/Dihydroxybiphenyl dioxygenase"/>
    <property type="match status" value="1"/>
</dbReference>
<feature type="domain" description="VOC" evidence="1">
    <location>
        <begin position="2"/>
        <end position="129"/>
    </location>
</feature>
<protein>
    <submittedName>
        <fullName evidence="3">Lactoylglutathione lyase</fullName>
        <ecNumber evidence="3">4.4.1.5</ecNumber>
    </submittedName>
</protein>
<evidence type="ECO:0000313" key="3">
    <source>
        <dbReference type="EMBL" id="NRV10804.1"/>
    </source>
</evidence>
<accession>A0A0B5QU95</accession>
<dbReference type="InterPro" id="IPR029068">
    <property type="entry name" value="Glyas_Bleomycin-R_OHBP_Dase"/>
</dbReference>
<name>A0A0B5QU95_CLOBE</name>
<dbReference type="Proteomes" id="UP000821656">
    <property type="component" value="Unassembled WGS sequence"/>
</dbReference>
<evidence type="ECO:0000259" key="1">
    <source>
        <dbReference type="PROSITE" id="PS51819"/>
    </source>
</evidence>
<dbReference type="KEGG" id="cbei:LF65_03921"/>
<reference evidence="4" key="1">
    <citation type="submission" date="2014-12" db="EMBL/GenBank/DDBJ databases">
        <title>Genome sequence of Clostridium beijerinckii strain 59B.</title>
        <authorList>
            <person name="Little G.T."/>
            <person name="Minton N.P."/>
        </authorList>
    </citation>
    <scope>NUCLEOTIDE SEQUENCE [LARGE SCALE GENOMIC DNA]</scope>
    <source>
        <strain evidence="4">59B</strain>
    </source>
</reference>
<reference evidence="3" key="3">
    <citation type="submission" date="2020-05" db="EMBL/GenBank/DDBJ databases">
        <title>Genomic insights into acetone-butanol-ethanol (ABE) fermentation by sequencing solventogenic clostridia strains.</title>
        <authorList>
            <person name="Brown S."/>
        </authorList>
    </citation>
    <scope>NUCLEOTIDE SEQUENCE</scope>
    <source>
        <strain evidence="3">DJ126</strain>
    </source>
</reference>
<evidence type="ECO:0000313" key="4">
    <source>
        <dbReference type="Proteomes" id="UP000031866"/>
    </source>
</evidence>
<sequence length="129" mass="14809">MKIEHVAIWTKDIEKLRDFYVTYFEGVAGDKYTNHKKQFESYFIKFDSGARLEVMQMPTIPSNLNDTINQYIGIIHIAISVGSVEKVNNLTESLRNAGYEVVSEPRYTGDGYYESCILDPDGNRIEITE</sequence>
<dbReference type="RefSeq" id="WP_041898248.1">
    <property type="nucleotide sequence ID" value="NZ_CP010086.2"/>
</dbReference>
<dbReference type="EMBL" id="CP010086">
    <property type="protein sequence ID" value="AJH00469.1"/>
    <property type="molecule type" value="Genomic_DNA"/>
</dbReference>
<dbReference type="Gene3D" id="3.10.180.10">
    <property type="entry name" value="2,3-Dihydroxybiphenyl 1,2-Dioxygenase, domain 1"/>
    <property type="match status" value="1"/>
</dbReference>